<proteinExistence type="predicted"/>
<dbReference type="VEuPathDB" id="AmoebaDB:EHI5A_160910"/>
<evidence type="ECO:0000313" key="1">
    <source>
        <dbReference type="EMBL" id="EMD45198.1"/>
    </source>
</evidence>
<reference evidence="1 2" key="1">
    <citation type="submission" date="2013-02" db="EMBL/GenBank/DDBJ databases">
        <authorList>
            <person name="Hannick L."/>
            <person name="Zafar N."/>
            <person name="Lorenzi H."/>
            <person name="Ali I.A."/>
            <person name="Petri W.P."/>
            <person name="Caler E."/>
        </authorList>
    </citation>
    <scope>NUCLEOTIDE SEQUENCE [LARGE SCALE GENOMIC DNA]</scope>
    <source>
        <strain evidence="1 2">KU27</strain>
    </source>
</reference>
<dbReference type="OrthoDB" id="31777at2759"/>
<name>M2R6T8_ENTHI</name>
<sequence length="273" mass="32569">MLTKHSNTERRSETAYLREHYPQSLVQFHKIGVKLQNAPEKENEVVVEPDVHFQIDGKEYLVFFNNHLREINKILNRWLEIEFSEHGFIMSDIVKSDIRCIADTGKPNTKNRVLKTFIPGYGQYQGIRSWCNTVARMVSSESQEDNDRIVRIAYHVYQTKKLIEKYGSEIRSGKICAICIEKNFNGKSNYIINCDEELYQKLESKLFETMSSYKNIDEKFNTLTNFLYWSRKKVQPSVDEWRRMLFFVLVINRVNYYLTREEELLIDKSYRRN</sequence>
<dbReference type="Proteomes" id="UP000011755">
    <property type="component" value="Unassembled WGS sequence"/>
</dbReference>
<gene>
    <name evidence="1" type="ORF">EHI5A_160910</name>
</gene>
<protein>
    <submittedName>
        <fullName evidence="1">Uncharacterized protein</fullName>
    </submittedName>
</protein>
<accession>M2R6T8</accession>
<dbReference type="AlphaFoldDB" id="M2R6T8"/>
<organism evidence="1 2">
    <name type="scientific">Entamoeba histolytica KU27</name>
    <dbReference type="NCBI Taxonomy" id="885311"/>
    <lineage>
        <taxon>Eukaryota</taxon>
        <taxon>Amoebozoa</taxon>
        <taxon>Evosea</taxon>
        <taxon>Archamoebae</taxon>
        <taxon>Mastigamoebida</taxon>
        <taxon>Entamoebidae</taxon>
        <taxon>Entamoeba</taxon>
    </lineage>
</organism>
<dbReference type="EMBL" id="KB444866">
    <property type="protein sequence ID" value="EMD45198.1"/>
    <property type="molecule type" value="Genomic_DNA"/>
</dbReference>
<evidence type="ECO:0000313" key="2">
    <source>
        <dbReference type="Proteomes" id="UP000011755"/>
    </source>
</evidence>